<keyword evidence="8 9" id="KW-0472">Membrane</keyword>
<feature type="transmembrane region" description="Helical" evidence="9">
    <location>
        <begin position="40"/>
        <end position="63"/>
    </location>
</feature>
<organism evidence="10 12">
    <name type="scientific">Aerococcus sanguinicola</name>
    <dbReference type="NCBI Taxonomy" id="119206"/>
    <lineage>
        <taxon>Bacteria</taxon>
        <taxon>Bacillati</taxon>
        <taxon>Bacillota</taxon>
        <taxon>Bacilli</taxon>
        <taxon>Lactobacillales</taxon>
        <taxon>Aerococcaceae</taxon>
        <taxon>Aerococcus</taxon>
    </lineage>
</organism>
<dbReference type="GO" id="GO:0015818">
    <property type="term" value="P:isoleucine transport"/>
    <property type="evidence" value="ECO:0007669"/>
    <property type="project" value="TreeGrafter"/>
</dbReference>
<gene>
    <name evidence="11" type="primary">brnQ</name>
    <name evidence="10" type="ORF">AWM72_02475</name>
    <name evidence="11" type="ORF">CYJ28_06620</name>
</gene>
<dbReference type="OrthoDB" id="9783920at2"/>
<proteinExistence type="inferred from homology"/>
<comment type="subcellular location">
    <subcellularLocation>
        <location evidence="1 9">Cell membrane</location>
        <topology evidence="1 9">Multi-pass membrane protein</topology>
    </subcellularLocation>
</comment>
<evidence type="ECO:0000256" key="5">
    <source>
        <dbReference type="ARBA" id="ARBA00022692"/>
    </source>
</evidence>
<feature type="transmembrane region" description="Helical" evidence="9">
    <location>
        <begin position="318"/>
        <end position="335"/>
    </location>
</feature>
<evidence type="ECO:0000313" key="10">
    <source>
        <dbReference type="EMBL" id="AMB93695.1"/>
    </source>
</evidence>
<dbReference type="RefSeq" id="WP_067972653.1">
    <property type="nucleotide sequence ID" value="NZ_CAJHLR010000003.1"/>
</dbReference>
<dbReference type="EMBL" id="PKGY01000003">
    <property type="protein sequence ID" value="PKZ21575.1"/>
    <property type="molecule type" value="Genomic_DNA"/>
</dbReference>
<feature type="transmembrane region" description="Helical" evidence="9">
    <location>
        <begin position="9"/>
        <end position="28"/>
    </location>
</feature>
<keyword evidence="12" id="KW-1185">Reference proteome</keyword>
<dbReference type="Proteomes" id="UP000234239">
    <property type="component" value="Unassembled WGS sequence"/>
</dbReference>
<accession>A0A0X8FAB4</accession>
<evidence type="ECO:0000256" key="8">
    <source>
        <dbReference type="ARBA" id="ARBA00023136"/>
    </source>
</evidence>
<evidence type="ECO:0000256" key="2">
    <source>
        <dbReference type="ARBA" id="ARBA00008540"/>
    </source>
</evidence>
<dbReference type="GO" id="GO:0015820">
    <property type="term" value="P:L-leucine transport"/>
    <property type="evidence" value="ECO:0007669"/>
    <property type="project" value="TreeGrafter"/>
</dbReference>
<reference evidence="11 13" key="3">
    <citation type="submission" date="2017-12" db="EMBL/GenBank/DDBJ databases">
        <title>Phylogenetic diversity of female urinary microbiome.</title>
        <authorList>
            <person name="Thomas-White K."/>
            <person name="Wolfe A.J."/>
        </authorList>
    </citation>
    <scope>NUCLEOTIDE SEQUENCE [LARGE SCALE GENOMIC DNA]</scope>
    <source>
        <strain evidence="11 13">UMB0139</strain>
    </source>
</reference>
<sequence length="448" mass="48182">MNKLSRSQFLQTSIMLFGLFFGAGNLIFPPLLGNQAGSRTWIALVSFAVTAVIFPVLGTIVVGKTEGLSQLANRVGPKFSIIFTTAIYLSIGPGLGIPRAGSVPFEMAVAPYIPEAMSLGLARLIYTLAFFALALWLCLKPNQLVKRVGKYLTPLLLLMILLMFARVMFMPKGVAEPVDAYATSPVVQGFLEGYNTMDAVAALNFGFVISMAIRRFGVQDKKEVAKYTMKSGLLAGLVLFLVYAMLAAIGMVSSQKLAGADNGAFILTQAVQAALGNFGLVFLAGIFTLACLTTCVGLITSGAEYFNQLFKEKLSYRAWVFIWTGFSFLVANFGLNNLLAFSVPVLTVIYPVALVLILMGISQEVVQYGPLSYLVAATVSVALPLVDMLQTTFKVSFPGLTSLVANLPLASQGLGWLVPTLVALLISLACEKVLLPRYASSPVNEWTR</sequence>
<dbReference type="Pfam" id="PF05525">
    <property type="entry name" value="Branch_AA_trans"/>
    <property type="match status" value="1"/>
</dbReference>
<feature type="transmembrane region" description="Helical" evidence="9">
    <location>
        <begin position="341"/>
        <end position="361"/>
    </location>
</feature>
<evidence type="ECO:0000256" key="6">
    <source>
        <dbReference type="ARBA" id="ARBA00022970"/>
    </source>
</evidence>
<comment type="similarity">
    <text evidence="2 9">Belongs to the branched chain amino acid transporter family.</text>
</comment>
<evidence type="ECO:0000256" key="7">
    <source>
        <dbReference type="ARBA" id="ARBA00022989"/>
    </source>
</evidence>
<comment type="function">
    <text evidence="9">Component of the transport system for branched-chain amino acids.</text>
</comment>
<evidence type="ECO:0000256" key="3">
    <source>
        <dbReference type="ARBA" id="ARBA00022448"/>
    </source>
</evidence>
<dbReference type="PANTHER" id="PTHR30588">
    <property type="entry name" value="BRANCHED-CHAIN AMINO ACID TRANSPORT SYSTEM 2 CARRIER PROTEIN"/>
    <property type="match status" value="1"/>
</dbReference>
<keyword evidence="4" id="KW-1003">Cell membrane</keyword>
<dbReference type="Proteomes" id="UP000069912">
    <property type="component" value="Chromosome"/>
</dbReference>
<dbReference type="KEGG" id="asan:AWM72_02475"/>
<feature type="transmembrane region" description="Helical" evidence="9">
    <location>
        <begin position="75"/>
        <end position="97"/>
    </location>
</feature>
<feature type="transmembrane region" description="Helical" evidence="9">
    <location>
        <begin position="273"/>
        <end position="306"/>
    </location>
</feature>
<evidence type="ECO:0000313" key="12">
    <source>
        <dbReference type="Proteomes" id="UP000069912"/>
    </source>
</evidence>
<evidence type="ECO:0000313" key="11">
    <source>
        <dbReference type="EMBL" id="PKZ21575.1"/>
    </source>
</evidence>
<protein>
    <recommendedName>
        <fullName evidence="9">Branched-chain amino acid transport system carrier protein</fullName>
    </recommendedName>
</protein>
<feature type="transmembrane region" description="Helical" evidence="9">
    <location>
        <begin position="233"/>
        <end position="253"/>
    </location>
</feature>
<feature type="transmembrane region" description="Helical" evidence="9">
    <location>
        <begin position="194"/>
        <end position="213"/>
    </location>
</feature>
<keyword evidence="7 9" id="KW-1133">Transmembrane helix</keyword>
<reference evidence="12" key="2">
    <citation type="submission" date="2016-01" db="EMBL/GenBank/DDBJ databases">
        <title>Six Aerococcus type strain genome sequencing and assembly using PacBio and Illumina Hiseq.</title>
        <authorList>
            <person name="Carkaci D."/>
            <person name="Dargis R."/>
            <person name="Nielsen X.C."/>
            <person name="Skovgaard O."/>
            <person name="Fuursted K."/>
            <person name="Christensen J.J."/>
        </authorList>
    </citation>
    <scope>NUCLEOTIDE SEQUENCE [LARGE SCALE GENOMIC DNA]</scope>
    <source>
        <strain evidence="12">CCUG43001</strain>
    </source>
</reference>
<dbReference type="GO" id="GO:0015190">
    <property type="term" value="F:L-leucine transmembrane transporter activity"/>
    <property type="evidence" value="ECO:0007669"/>
    <property type="project" value="TreeGrafter"/>
</dbReference>
<dbReference type="InterPro" id="IPR004685">
    <property type="entry name" value="Brnchd-chn_aa_trnsp_Livcs"/>
</dbReference>
<dbReference type="EMBL" id="CP014160">
    <property type="protein sequence ID" value="AMB93695.1"/>
    <property type="molecule type" value="Genomic_DNA"/>
</dbReference>
<dbReference type="GO" id="GO:0005304">
    <property type="term" value="F:L-valine transmembrane transporter activity"/>
    <property type="evidence" value="ECO:0007669"/>
    <property type="project" value="TreeGrafter"/>
</dbReference>
<feature type="transmembrane region" description="Helical" evidence="9">
    <location>
        <begin position="413"/>
        <end position="430"/>
    </location>
</feature>
<evidence type="ECO:0000256" key="9">
    <source>
        <dbReference type="RuleBase" id="RU362122"/>
    </source>
</evidence>
<feature type="transmembrane region" description="Helical" evidence="9">
    <location>
        <begin position="151"/>
        <end position="169"/>
    </location>
</feature>
<evidence type="ECO:0000256" key="1">
    <source>
        <dbReference type="ARBA" id="ARBA00004651"/>
    </source>
</evidence>
<evidence type="ECO:0000313" key="13">
    <source>
        <dbReference type="Proteomes" id="UP000234239"/>
    </source>
</evidence>
<dbReference type="PANTHER" id="PTHR30588:SF0">
    <property type="entry name" value="BRANCHED-CHAIN AMINO ACID PERMEASE BRNQ"/>
    <property type="match status" value="1"/>
</dbReference>
<reference evidence="10 12" key="1">
    <citation type="journal article" date="2016" name="Genome Announc.">
        <title>Complete Genome Sequences of Aerococcus christensenii CCUG 28831T, Aerococcus sanguinicola CCUG 43001T, Aerococcus urinae CCUG 36881T, Aerococcus urinaeequi CCUG 28094T, Aerococcus urinaehominis CCUG 42038 BT, and Aerococcus viridans CCUG 4311T.</title>
        <authorList>
            <person name="Carkaci D."/>
            <person name="Dargis R."/>
            <person name="Nielsen X.C."/>
            <person name="Skovgaard O."/>
            <person name="Fuursted K."/>
            <person name="Christensen J.J."/>
        </authorList>
    </citation>
    <scope>NUCLEOTIDE SEQUENCE [LARGE SCALE GENOMIC DNA]</scope>
    <source>
        <strain evidence="10 12">CCUG43001</strain>
    </source>
</reference>
<feature type="transmembrane region" description="Helical" evidence="9">
    <location>
        <begin position="117"/>
        <end position="139"/>
    </location>
</feature>
<dbReference type="GO" id="GO:0015188">
    <property type="term" value="F:L-isoleucine transmembrane transporter activity"/>
    <property type="evidence" value="ECO:0007669"/>
    <property type="project" value="TreeGrafter"/>
</dbReference>
<name>A0A0X8FAB4_9LACT</name>
<dbReference type="NCBIfam" id="TIGR00796">
    <property type="entry name" value="livcs"/>
    <property type="match status" value="1"/>
</dbReference>
<dbReference type="Gene3D" id="1.10.4160.10">
    <property type="entry name" value="Hydantoin permease"/>
    <property type="match status" value="1"/>
</dbReference>
<feature type="transmembrane region" description="Helical" evidence="9">
    <location>
        <begin position="373"/>
        <end position="393"/>
    </location>
</feature>
<keyword evidence="3 9" id="KW-0813">Transport</keyword>
<keyword evidence="5 9" id="KW-0812">Transmembrane</keyword>
<evidence type="ECO:0000256" key="4">
    <source>
        <dbReference type="ARBA" id="ARBA00022475"/>
    </source>
</evidence>
<dbReference type="GO" id="GO:0005886">
    <property type="term" value="C:plasma membrane"/>
    <property type="evidence" value="ECO:0007669"/>
    <property type="project" value="UniProtKB-SubCell"/>
</dbReference>
<dbReference type="AlphaFoldDB" id="A0A0X8FAB4"/>
<keyword evidence="6 9" id="KW-0029">Amino-acid transport</keyword>